<evidence type="ECO:0000313" key="3">
    <source>
        <dbReference type="Proteomes" id="UP001148018"/>
    </source>
</evidence>
<dbReference type="EMBL" id="JANIIK010000111">
    <property type="protein sequence ID" value="KAJ3595393.1"/>
    <property type="molecule type" value="Genomic_DNA"/>
</dbReference>
<protein>
    <submittedName>
        <fullName evidence="2">Uncharacterized protein</fullName>
    </submittedName>
</protein>
<evidence type="ECO:0000256" key="1">
    <source>
        <dbReference type="SAM" id="MobiDB-lite"/>
    </source>
</evidence>
<feature type="compositionally biased region" description="Basic and acidic residues" evidence="1">
    <location>
        <begin position="161"/>
        <end position="185"/>
    </location>
</feature>
<comment type="caution">
    <text evidence="2">The sequence shown here is derived from an EMBL/GenBank/DDBJ whole genome shotgun (WGS) entry which is preliminary data.</text>
</comment>
<dbReference type="OrthoDB" id="10666745at2759"/>
<feature type="compositionally biased region" description="Basic and acidic residues" evidence="1">
    <location>
        <begin position="193"/>
        <end position="202"/>
    </location>
</feature>
<feature type="compositionally biased region" description="Basic residues" evidence="1">
    <location>
        <begin position="115"/>
        <end position="129"/>
    </location>
</feature>
<dbReference type="Proteomes" id="UP001148018">
    <property type="component" value="Unassembled WGS sequence"/>
</dbReference>
<proteinExistence type="predicted"/>
<keyword evidence="3" id="KW-1185">Reference proteome</keyword>
<sequence>VKEKEVQIAFTASAFQKPVATTLQLQEQEALQNPPAFQKVPLQRPRAKGPKEGGAQAKEIKNASKKLQHQQEISQCQHTETPEKPQCQSIPQEVPQKEELQVPVSKKVRPPANHRPLRSFKAPHKKEKKKDKERDRDRRSDKVRSREEREGSASKKKKSKVHEIERERERKPEGEKGDVKVTRNYDEEEQGYDSDKERKDSDYSAESPRSADSNGTRRKQHAKVNGNLREDDMDVSD</sequence>
<reference evidence="2" key="1">
    <citation type="submission" date="2022-07" db="EMBL/GenBank/DDBJ databases">
        <title>Chromosome-level genome of Muraenolepis orangiensis.</title>
        <authorList>
            <person name="Kim J."/>
        </authorList>
    </citation>
    <scope>NUCLEOTIDE SEQUENCE</scope>
    <source>
        <strain evidence="2">KU_S4_2022</strain>
        <tissue evidence="2">Muscle</tissue>
    </source>
</reference>
<organism evidence="2 3">
    <name type="scientific">Muraenolepis orangiensis</name>
    <name type="common">Patagonian moray cod</name>
    <dbReference type="NCBI Taxonomy" id="630683"/>
    <lineage>
        <taxon>Eukaryota</taxon>
        <taxon>Metazoa</taxon>
        <taxon>Chordata</taxon>
        <taxon>Craniata</taxon>
        <taxon>Vertebrata</taxon>
        <taxon>Euteleostomi</taxon>
        <taxon>Actinopterygii</taxon>
        <taxon>Neopterygii</taxon>
        <taxon>Teleostei</taxon>
        <taxon>Neoteleostei</taxon>
        <taxon>Acanthomorphata</taxon>
        <taxon>Zeiogadaria</taxon>
        <taxon>Gadariae</taxon>
        <taxon>Gadiformes</taxon>
        <taxon>Muraenolepidoidei</taxon>
        <taxon>Muraenolepididae</taxon>
        <taxon>Muraenolepis</taxon>
    </lineage>
</organism>
<feature type="non-terminal residue" evidence="2">
    <location>
        <position position="237"/>
    </location>
</feature>
<evidence type="ECO:0000313" key="2">
    <source>
        <dbReference type="EMBL" id="KAJ3595393.1"/>
    </source>
</evidence>
<feature type="compositionally biased region" description="Basic and acidic residues" evidence="1">
    <location>
        <begin position="130"/>
        <end position="153"/>
    </location>
</feature>
<gene>
    <name evidence="2" type="ORF">NHX12_004697</name>
</gene>
<name>A0A9Q0IEU6_9TELE</name>
<feature type="region of interest" description="Disordered" evidence="1">
    <location>
        <begin position="26"/>
        <end position="237"/>
    </location>
</feature>
<feature type="compositionally biased region" description="Polar residues" evidence="1">
    <location>
        <begin position="70"/>
        <end position="79"/>
    </location>
</feature>
<accession>A0A9Q0IEU6</accession>
<dbReference type="AlphaFoldDB" id="A0A9Q0IEU6"/>